<keyword evidence="6" id="KW-1185">Reference proteome</keyword>
<dbReference type="PANTHER" id="PTHR10357">
    <property type="entry name" value="ALPHA-AMYLASE FAMILY MEMBER"/>
    <property type="match status" value="1"/>
</dbReference>
<accession>A0A1U7NDN8</accession>
<evidence type="ECO:0000313" key="5">
    <source>
        <dbReference type="EMBL" id="OLU37467.1"/>
    </source>
</evidence>
<evidence type="ECO:0000313" key="6">
    <source>
        <dbReference type="Proteomes" id="UP000186341"/>
    </source>
</evidence>
<dbReference type="Proteomes" id="UP000186341">
    <property type="component" value="Unassembled WGS sequence"/>
</dbReference>
<dbReference type="AlphaFoldDB" id="A0A1U7NDN8"/>
<dbReference type="InterPro" id="IPR045857">
    <property type="entry name" value="O16G_dom_2"/>
</dbReference>
<dbReference type="PROSITE" id="PS51257">
    <property type="entry name" value="PROKAR_LIPOPROTEIN"/>
    <property type="match status" value="1"/>
</dbReference>
<feature type="chain" id="PRO_5039563877" description="Glycosyl hydrolase family 13 catalytic domain-containing protein" evidence="3">
    <location>
        <begin position="22"/>
        <end position="551"/>
    </location>
</feature>
<evidence type="ECO:0000256" key="1">
    <source>
        <dbReference type="ARBA" id="ARBA00008061"/>
    </source>
</evidence>
<gene>
    <name evidence="5" type="ORF">BO222_10660</name>
</gene>
<dbReference type="InterPro" id="IPR006047">
    <property type="entry name" value="GH13_cat_dom"/>
</dbReference>
<evidence type="ECO:0000256" key="3">
    <source>
        <dbReference type="SAM" id="SignalP"/>
    </source>
</evidence>
<dbReference type="GeneID" id="82203611"/>
<organism evidence="5 6">
    <name type="scientific">Ileibacterium valens</name>
    <dbReference type="NCBI Taxonomy" id="1862668"/>
    <lineage>
        <taxon>Bacteria</taxon>
        <taxon>Bacillati</taxon>
        <taxon>Bacillota</taxon>
        <taxon>Erysipelotrichia</taxon>
        <taxon>Erysipelotrichales</taxon>
        <taxon>Erysipelotrichaceae</taxon>
        <taxon>Ileibacterium</taxon>
    </lineage>
</organism>
<feature type="domain" description="Glycosyl hydrolase family 13 catalytic" evidence="4">
    <location>
        <begin position="54"/>
        <end position="432"/>
    </location>
</feature>
<dbReference type="OrthoDB" id="9805159at2"/>
<dbReference type="PANTHER" id="PTHR10357:SF179">
    <property type="entry name" value="NEUTRAL AND BASIC AMINO ACID TRANSPORT PROTEIN RBAT"/>
    <property type="match status" value="1"/>
</dbReference>
<dbReference type="GO" id="GO:0009313">
    <property type="term" value="P:oligosaccharide catabolic process"/>
    <property type="evidence" value="ECO:0007669"/>
    <property type="project" value="TreeGrafter"/>
</dbReference>
<dbReference type="SMART" id="SM00642">
    <property type="entry name" value="Aamy"/>
    <property type="match status" value="1"/>
</dbReference>
<comment type="caution">
    <text evidence="5">The sequence shown here is derived from an EMBL/GenBank/DDBJ whole genome shotgun (WGS) entry which is preliminary data.</text>
</comment>
<reference evidence="5 6" key="1">
    <citation type="submission" date="2016-11" db="EMBL/GenBank/DDBJ databases">
        <title>Description of two novel members of the family Erysipelotrichaceae: Ileibacterium lipovorans gen. nov., sp. nov. and Dubosiella newyorkensis, gen. nov., sp. nov.</title>
        <authorList>
            <person name="Cox L.M."/>
            <person name="Sohn J."/>
            <person name="Tyrrell K.L."/>
            <person name="Citron D.M."/>
            <person name="Lawson P.A."/>
            <person name="Patel N.B."/>
            <person name="Iizumi T."/>
            <person name="Perez-Perez G.I."/>
            <person name="Goldstein E.J."/>
            <person name="Blaser M.J."/>
        </authorList>
    </citation>
    <scope>NUCLEOTIDE SEQUENCE [LARGE SCALE GENOMIC DNA]</scope>
    <source>
        <strain evidence="5 6">NYU-BL-A3</strain>
    </source>
</reference>
<protein>
    <recommendedName>
        <fullName evidence="4">Glycosyl hydrolase family 13 catalytic domain-containing protein</fullName>
    </recommendedName>
</protein>
<proteinExistence type="inferred from homology"/>
<dbReference type="InterPro" id="IPR017853">
    <property type="entry name" value="GH"/>
</dbReference>
<feature type="signal peptide" evidence="3">
    <location>
        <begin position="1"/>
        <end position="21"/>
    </location>
</feature>
<dbReference type="EMBL" id="MPJW01000200">
    <property type="protein sequence ID" value="OLU37467.1"/>
    <property type="molecule type" value="Genomic_DNA"/>
</dbReference>
<comment type="similarity">
    <text evidence="1">Belongs to the glycosyl hydrolase 13 family.</text>
</comment>
<name>A0A1U7NDN8_9FIRM</name>
<keyword evidence="3" id="KW-0732">Signal</keyword>
<dbReference type="Gene3D" id="3.90.400.10">
    <property type="entry name" value="Oligo-1,6-glucosidase, Domain 2"/>
    <property type="match status" value="1"/>
</dbReference>
<dbReference type="SUPFAM" id="SSF51445">
    <property type="entry name" value="(Trans)glycosidases"/>
    <property type="match status" value="1"/>
</dbReference>
<dbReference type="RefSeq" id="WP_075820799.1">
    <property type="nucleotide sequence ID" value="NZ_CAPNHH010000010.1"/>
</dbReference>
<dbReference type="Pfam" id="PF00128">
    <property type="entry name" value="Alpha-amylase"/>
    <property type="match status" value="1"/>
</dbReference>
<feature type="compositionally biased region" description="Basic and acidic residues" evidence="2">
    <location>
        <begin position="406"/>
        <end position="427"/>
    </location>
</feature>
<sequence length="551" mass="60547">MRKIIQALAAAALLISVAGCSSVNSEKTTALSLMEEINNKNVYFADPNARLWYEINTKYFRDSNGDGKGDLKGVIDALPYLSDDDPSLAEKDLNMTGVYLTDIISEDSAGFVLDYFKLNSEVGNEEYLTELTQKGNELDIPVMINLDLSSCSVKSPYFEDVLKHANELGKEAALTDLNSEYAQMFSITDEQPNSNWIPLGHSPFFYLGFNGTDAPNFSQDSEAFRTMVRKVIEHYLSLGVQGFYIEDMNAFYSNSKEKNAEFSSWLVNTVTELNPNAIVVFSTANLESDLSSVDGWIALSKNAGVEGDLAKAATGTISAKELGDLIEQSNQKIAYPATYVNTPENTLDLLKTEKKANTFKMLMALQMLSSGQIFITAGDEIGLPSNEFDLVSEALSPVLMEASSENAKKNSDSKDQQSDPDKKSQDQMAEIRDQLTFGSFSEQKEDGNSVLNFILQAILLRDSYTAISSGKTEVVNDLNTEDILVLKKSVENSEVMVIYNFGDTEQKVNVENMTLSGLPVEIGGVLLTSDQSVHMENGQLLMPAQSVCVLK</sequence>
<dbReference type="GO" id="GO:0004556">
    <property type="term" value="F:alpha-amylase activity"/>
    <property type="evidence" value="ECO:0007669"/>
    <property type="project" value="TreeGrafter"/>
</dbReference>
<feature type="region of interest" description="Disordered" evidence="2">
    <location>
        <begin position="402"/>
        <end position="427"/>
    </location>
</feature>
<dbReference type="Gene3D" id="3.20.20.80">
    <property type="entry name" value="Glycosidases"/>
    <property type="match status" value="1"/>
</dbReference>
<evidence type="ECO:0000256" key="2">
    <source>
        <dbReference type="SAM" id="MobiDB-lite"/>
    </source>
</evidence>
<evidence type="ECO:0000259" key="4">
    <source>
        <dbReference type="SMART" id="SM00642"/>
    </source>
</evidence>